<dbReference type="InterPro" id="IPR025641">
    <property type="entry name" value="DUF4340"/>
</dbReference>
<dbReference type="Pfam" id="PF14238">
    <property type="entry name" value="DUF4340"/>
    <property type="match status" value="1"/>
</dbReference>
<dbReference type="EMBL" id="FOSH01000001">
    <property type="protein sequence ID" value="SFJ77572.1"/>
    <property type="molecule type" value="Genomic_DNA"/>
</dbReference>
<sequence>MTKKFNSLTILFIVTVVMVLLMLVTIYRTHDNDDNYGLLFPDLFSELSQVDTIQFSSGEGQFSLQKKGEDWFIPEHYNYPANFDEVKRMLIDLSEAKLMEQKTSNPEQYAILGVDGTKPETPDGGSIKVMLKQGDEQIAGLLLGKQRDVTVASAGPKQFYVRRVGDAQSWLAEGYLLISPVMLNWIDSQVIDLARERIARVEIIQPKGDIATLVNLGKKDKFGTPESGEKTVFKYPQLGYDIAGSLHQLRMEDVLPKQDFNRGDADVVIARFITFDGLVVTTKTSFIDGFYYTTLSADYQPDLVTEAPDDIKALNVLKSEEQVKAEVDALNKKLSEWVYRVSGFTGTNLMRAKADIVTEKNNVIPMPADLNGFGPLQ</sequence>
<dbReference type="OrthoDB" id="7008377at2"/>
<organism evidence="3 4">
    <name type="scientific">Methylophaga sulfidovorans</name>
    <dbReference type="NCBI Taxonomy" id="45496"/>
    <lineage>
        <taxon>Bacteria</taxon>
        <taxon>Pseudomonadati</taxon>
        <taxon>Pseudomonadota</taxon>
        <taxon>Gammaproteobacteria</taxon>
        <taxon>Thiotrichales</taxon>
        <taxon>Piscirickettsiaceae</taxon>
        <taxon>Methylophaga</taxon>
    </lineage>
</organism>
<evidence type="ECO:0000313" key="4">
    <source>
        <dbReference type="Proteomes" id="UP000198924"/>
    </source>
</evidence>
<gene>
    <name evidence="3" type="ORF">SAMN04488079_101167</name>
</gene>
<evidence type="ECO:0000256" key="1">
    <source>
        <dbReference type="SAM" id="Phobius"/>
    </source>
</evidence>
<dbReference type="AlphaFoldDB" id="A0A1I3U3R7"/>
<evidence type="ECO:0000313" key="3">
    <source>
        <dbReference type="EMBL" id="SFJ77572.1"/>
    </source>
</evidence>
<dbReference type="RefSeq" id="WP_091711292.1">
    <property type="nucleotide sequence ID" value="NZ_FOSH01000001.1"/>
</dbReference>
<keyword evidence="4" id="KW-1185">Reference proteome</keyword>
<feature type="transmembrane region" description="Helical" evidence="1">
    <location>
        <begin position="7"/>
        <end position="27"/>
    </location>
</feature>
<keyword evidence="1" id="KW-0812">Transmembrane</keyword>
<name>A0A1I3U3R7_9GAMM</name>
<accession>A0A1I3U3R7</accession>
<reference evidence="4" key="1">
    <citation type="submission" date="2016-10" db="EMBL/GenBank/DDBJ databases">
        <authorList>
            <person name="Varghese N."/>
            <person name="Submissions S."/>
        </authorList>
    </citation>
    <scope>NUCLEOTIDE SEQUENCE [LARGE SCALE GENOMIC DNA]</scope>
    <source>
        <strain evidence="4">DSM 11578</strain>
    </source>
</reference>
<keyword evidence="1" id="KW-1133">Transmembrane helix</keyword>
<keyword evidence="1" id="KW-0472">Membrane</keyword>
<dbReference type="STRING" id="45496.SAMN04488079_101167"/>
<evidence type="ECO:0000259" key="2">
    <source>
        <dbReference type="Pfam" id="PF14238"/>
    </source>
</evidence>
<dbReference type="Proteomes" id="UP000198924">
    <property type="component" value="Unassembled WGS sequence"/>
</dbReference>
<feature type="domain" description="DUF4340" evidence="2">
    <location>
        <begin position="71"/>
        <end position="258"/>
    </location>
</feature>
<protein>
    <recommendedName>
        <fullName evidence="2">DUF4340 domain-containing protein</fullName>
    </recommendedName>
</protein>
<proteinExistence type="predicted"/>